<dbReference type="Gene3D" id="1.20.5.1930">
    <property type="match status" value="1"/>
</dbReference>
<dbReference type="GO" id="GO:0005524">
    <property type="term" value="F:ATP binding"/>
    <property type="evidence" value="ECO:0007669"/>
    <property type="project" value="UniProtKB-KW"/>
</dbReference>
<sequence length="394" mass="42234">MLWGLDFWLIGFHEHASVDWVPLLTGTIALWLAFGSERRLSTPWRAALAGTGSAVLTATAALLGWTPPDWGLLETACLLALLVRTCRKVERPAVALSLSVLLGAAVIDEPLRTEGSGITLTYPFLLTFAVGGAIAAGCFLRTVEARRARAVADVRLAERLQLARELHDFVAHHVTGILAQAHAAHVVHMSQPHQVGPILNNIVDAGQQTMDSMRRLIRVLRTDDEEPQVRGSGELHAELTKLVSAFSDHGDGSAARLEVTAAARYSELSPEVCAAIHSVVREALTNVRRHVPGGQATVRLHRTGDGQLRVDVYNTAPLGRRAAPSGGHGGYGLIGLRERAEAVGGTLTAGPTDDDGWWLIAHFPTAGAPTGVSHAPRHRRTRADRADRADTARA</sequence>
<keyword evidence="4" id="KW-0808">Transferase</keyword>
<gene>
    <name evidence="12" type="ORF">Sipo8835_10655</name>
</gene>
<feature type="transmembrane region" description="Helical" evidence="10">
    <location>
        <begin position="15"/>
        <end position="34"/>
    </location>
</feature>
<feature type="transmembrane region" description="Helical" evidence="10">
    <location>
        <begin position="46"/>
        <end position="65"/>
    </location>
</feature>
<keyword evidence="10" id="KW-1133">Transmembrane helix</keyword>
<dbReference type="PANTHER" id="PTHR24421">
    <property type="entry name" value="NITRATE/NITRITE SENSOR PROTEIN NARX-RELATED"/>
    <property type="match status" value="1"/>
</dbReference>
<evidence type="ECO:0000256" key="9">
    <source>
        <dbReference type="SAM" id="MobiDB-lite"/>
    </source>
</evidence>
<dbReference type="GO" id="GO:0046983">
    <property type="term" value="F:protein dimerization activity"/>
    <property type="evidence" value="ECO:0007669"/>
    <property type="project" value="InterPro"/>
</dbReference>
<feature type="domain" description="Signal transduction histidine kinase subgroup 3 dimerisation and phosphoacceptor" evidence="11">
    <location>
        <begin position="158"/>
        <end position="224"/>
    </location>
</feature>
<accession>A0AAE9B1A9</accession>
<organism evidence="12 13">
    <name type="scientific">Streptomyces ipomoeae</name>
    <dbReference type="NCBI Taxonomy" id="103232"/>
    <lineage>
        <taxon>Bacteria</taxon>
        <taxon>Bacillati</taxon>
        <taxon>Actinomycetota</taxon>
        <taxon>Actinomycetes</taxon>
        <taxon>Kitasatosporales</taxon>
        <taxon>Streptomycetaceae</taxon>
        <taxon>Streptomyces</taxon>
    </lineage>
</organism>
<dbReference type="Proteomes" id="UP000318720">
    <property type="component" value="Unassembled WGS sequence"/>
</dbReference>
<proteinExistence type="predicted"/>
<evidence type="ECO:0000256" key="5">
    <source>
        <dbReference type="ARBA" id="ARBA00022741"/>
    </source>
</evidence>
<evidence type="ECO:0000256" key="4">
    <source>
        <dbReference type="ARBA" id="ARBA00022679"/>
    </source>
</evidence>
<keyword evidence="10" id="KW-0472">Membrane</keyword>
<feature type="transmembrane region" description="Helical" evidence="10">
    <location>
        <begin position="120"/>
        <end position="140"/>
    </location>
</feature>
<dbReference type="AlphaFoldDB" id="A0AAE9B1A9"/>
<evidence type="ECO:0000256" key="7">
    <source>
        <dbReference type="ARBA" id="ARBA00022840"/>
    </source>
</evidence>
<keyword evidence="3" id="KW-0597">Phosphoprotein</keyword>
<keyword evidence="8" id="KW-0902">Two-component regulatory system</keyword>
<evidence type="ECO:0000313" key="12">
    <source>
        <dbReference type="EMBL" id="TQE36328.1"/>
    </source>
</evidence>
<dbReference type="InterPro" id="IPR036890">
    <property type="entry name" value="HATPase_C_sf"/>
</dbReference>
<feature type="compositionally biased region" description="Basic and acidic residues" evidence="9">
    <location>
        <begin position="383"/>
        <end position="394"/>
    </location>
</feature>
<keyword evidence="5" id="KW-0547">Nucleotide-binding</keyword>
<dbReference type="GO" id="GO:0016020">
    <property type="term" value="C:membrane"/>
    <property type="evidence" value="ECO:0007669"/>
    <property type="project" value="InterPro"/>
</dbReference>
<evidence type="ECO:0000256" key="1">
    <source>
        <dbReference type="ARBA" id="ARBA00000085"/>
    </source>
</evidence>
<dbReference type="SUPFAM" id="SSF55874">
    <property type="entry name" value="ATPase domain of HSP90 chaperone/DNA topoisomerase II/histidine kinase"/>
    <property type="match status" value="1"/>
</dbReference>
<evidence type="ECO:0000259" key="11">
    <source>
        <dbReference type="Pfam" id="PF07730"/>
    </source>
</evidence>
<evidence type="ECO:0000256" key="10">
    <source>
        <dbReference type="SAM" id="Phobius"/>
    </source>
</evidence>
<name>A0AAE9B1A9_9ACTN</name>
<comment type="catalytic activity">
    <reaction evidence="1">
        <text>ATP + protein L-histidine = ADP + protein N-phospho-L-histidine.</text>
        <dbReference type="EC" id="2.7.13.3"/>
    </reaction>
</comment>
<comment type="caution">
    <text evidence="12">The sequence shown here is derived from an EMBL/GenBank/DDBJ whole genome shotgun (WGS) entry which is preliminary data.</text>
</comment>
<dbReference type="InterPro" id="IPR011712">
    <property type="entry name" value="Sig_transdc_His_kin_sub3_dim/P"/>
</dbReference>
<evidence type="ECO:0000256" key="8">
    <source>
        <dbReference type="ARBA" id="ARBA00023012"/>
    </source>
</evidence>
<dbReference type="InterPro" id="IPR050482">
    <property type="entry name" value="Sensor_HK_TwoCompSys"/>
</dbReference>
<dbReference type="Pfam" id="PF07730">
    <property type="entry name" value="HisKA_3"/>
    <property type="match status" value="1"/>
</dbReference>
<protein>
    <recommendedName>
        <fullName evidence="2">histidine kinase</fullName>
        <ecNumber evidence="2">2.7.13.3</ecNumber>
    </recommendedName>
</protein>
<keyword evidence="7" id="KW-0067">ATP-binding</keyword>
<evidence type="ECO:0000256" key="3">
    <source>
        <dbReference type="ARBA" id="ARBA00022553"/>
    </source>
</evidence>
<dbReference type="Gene3D" id="3.30.565.10">
    <property type="entry name" value="Histidine kinase-like ATPase, C-terminal domain"/>
    <property type="match status" value="1"/>
</dbReference>
<dbReference type="EMBL" id="SPAZ01000093">
    <property type="protein sequence ID" value="TQE36328.1"/>
    <property type="molecule type" value="Genomic_DNA"/>
</dbReference>
<dbReference type="GO" id="GO:0000155">
    <property type="term" value="F:phosphorelay sensor kinase activity"/>
    <property type="evidence" value="ECO:0007669"/>
    <property type="project" value="InterPro"/>
</dbReference>
<keyword evidence="6 12" id="KW-0418">Kinase</keyword>
<evidence type="ECO:0000256" key="6">
    <source>
        <dbReference type="ARBA" id="ARBA00022777"/>
    </source>
</evidence>
<evidence type="ECO:0000256" key="2">
    <source>
        <dbReference type="ARBA" id="ARBA00012438"/>
    </source>
</evidence>
<dbReference type="CDD" id="cd16917">
    <property type="entry name" value="HATPase_UhpB-NarQ-NarX-like"/>
    <property type="match status" value="1"/>
</dbReference>
<dbReference type="EC" id="2.7.13.3" evidence="2"/>
<keyword evidence="10" id="KW-0812">Transmembrane</keyword>
<dbReference type="PANTHER" id="PTHR24421:SF10">
    <property type="entry name" value="NITRATE_NITRITE SENSOR PROTEIN NARQ"/>
    <property type="match status" value="1"/>
</dbReference>
<reference evidence="12 13" key="1">
    <citation type="submission" date="2019-03" db="EMBL/GenBank/DDBJ databases">
        <title>Comparative genomic analyses of the sweetpotato soil rot pathogen, Streptomyces ipomoeae.</title>
        <authorList>
            <person name="Ruschel Soares N."/>
            <person name="Badger J.H."/>
            <person name="Huguet-Tapia J.C."/>
            <person name="Clark C.A."/>
            <person name="Pettis G.S."/>
        </authorList>
    </citation>
    <scope>NUCLEOTIDE SEQUENCE [LARGE SCALE GENOMIC DNA]</scope>
    <source>
        <strain evidence="12 13">88-35</strain>
    </source>
</reference>
<feature type="region of interest" description="Disordered" evidence="9">
    <location>
        <begin position="368"/>
        <end position="394"/>
    </location>
</feature>
<evidence type="ECO:0000313" key="13">
    <source>
        <dbReference type="Proteomes" id="UP000318720"/>
    </source>
</evidence>